<dbReference type="AlphaFoldDB" id="A0A094IYG8"/>
<evidence type="ECO:0000313" key="2">
    <source>
        <dbReference type="EMBL" id="KFZ32167.1"/>
    </source>
</evidence>
<sequence>MTDFRDAKQLPTWAKQAIEAVYQAGIMQGRDSGNFDPTSHVTRAEMAKVLAKIVVPVTPRRLSKFYRDRESLNGSLFLFFALNMI</sequence>
<accession>A0A094IYG8</accession>
<proteinExistence type="predicted"/>
<dbReference type="Pfam" id="PF00395">
    <property type="entry name" value="SLH"/>
    <property type="match status" value="1"/>
</dbReference>
<name>A0A094IYG8_9BACL</name>
<comment type="caution">
    <text evidence="2">The sequence shown here is derived from an EMBL/GenBank/DDBJ whole genome shotgun (WGS) entry which is preliminary data.</text>
</comment>
<dbReference type="EMBL" id="JPZO01000167">
    <property type="protein sequence ID" value="KFZ32167.1"/>
    <property type="molecule type" value="Genomic_DNA"/>
</dbReference>
<feature type="domain" description="SLH" evidence="1">
    <location>
        <begin position="1"/>
        <end position="64"/>
    </location>
</feature>
<dbReference type="InterPro" id="IPR001119">
    <property type="entry name" value="SLH_dom"/>
</dbReference>
<protein>
    <recommendedName>
        <fullName evidence="1">SLH domain-containing protein</fullName>
    </recommendedName>
</protein>
<evidence type="ECO:0000259" key="1">
    <source>
        <dbReference type="PROSITE" id="PS51272"/>
    </source>
</evidence>
<gene>
    <name evidence="2" type="ORF">JS44_15990</name>
</gene>
<organism evidence="2">
    <name type="scientific">Anoxybacillus flavithermus</name>
    <dbReference type="NCBI Taxonomy" id="33934"/>
    <lineage>
        <taxon>Bacteria</taxon>
        <taxon>Bacillati</taxon>
        <taxon>Bacillota</taxon>
        <taxon>Bacilli</taxon>
        <taxon>Bacillales</taxon>
        <taxon>Anoxybacillaceae</taxon>
        <taxon>Anoxybacillus</taxon>
    </lineage>
</organism>
<dbReference type="PROSITE" id="PS51272">
    <property type="entry name" value="SLH"/>
    <property type="match status" value="1"/>
</dbReference>
<reference evidence="2" key="1">
    <citation type="submission" date="2014-08" db="EMBL/GenBank/DDBJ databases">
        <title>Fullgenome sequencing of Anoxybacillus sp.25 isolate from Garga hot-spring Russia.</title>
        <authorList>
            <person name="Rozanov A.S."/>
            <person name="Kotenko A.V."/>
            <person name="Malup T.K."/>
            <person name="Peltek S.E."/>
        </authorList>
    </citation>
    <scope>NUCLEOTIDE SEQUENCE [LARGE SCALE GENOMIC DNA]</scope>
    <source>
        <strain evidence="2">25</strain>
    </source>
</reference>